<dbReference type="Gene3D" id="2.60.40.640">
    <property type="match status" value="2"/>
</dbReference>
<dbReference type="InParanoid" id="A0A667ZFJ5"/>
<dbReference type="Ensembl" id="ENSMMDT00005038173.1">
    <property type="protein sequence ID" value="ENSMMDP00005037378.1"/>
    <property type="gene ID" value="ENSMMDG00005017445.1"/>
</dbReference>
<dbReference type="AlphaFoldDB" id="A0A667ZFJ5"/>
<dbReference type="PANTHER" id="PTHR11188:SF135">
    <property type="entry name" value="ARRESTIN DOMAIN CONTAINING 3-LIKE-RELATED"/>
    <property type="match status" value="1"/>
</dbReference>
<dbReference type="Proteomes" id="UP000472263">
    <property type="component" value="Chromosome 9"/>
</dbReference>
<name>A0A667ZFJ5_9TELE</name>
<dbReference type="InterPro" id="IPR011022">
    <property type="entry name" value="Arrestin_C-like"/>
</dbReference>
<proteinExistence type="inferred from homology"/>
<evidence type="ECO:0000313" key="3">
    <source>
        <dbReference type="Ensembl" id="ENSMMDP00005037378.1"/>
    </source>
</evidence>
<dbReference type="InterPro" id="IPR014756">
    <property type="entry name" value="Ig_E-set"/>
</dbReference>
<gene>
    <name evidence="3" type="primary">LOC115365873</name>
</gene>
<dbReference type="GeneTree" id="ENSGT00940000164012"/>
<dbReference type="PANTHER" id="PTHR11188">
    <property type="entry name" value="ARRESTIN DOMAIN CONTAINING PROTEIN"/>
    <property type="match status" value="1"/>
</dbReference>
<dbReference type="SMART" id="SM01017">
    <property type="entry name" value="Arrestin_C"/>
    <property type="match status" value="1"/>
</dbReference>
<evidence type="ECO:0000256" key="1">
    <source>
        <dbReference type="ARBA" id="ARBA00005298"/>
    </source>
</evidence>
<dbReference type="GO" id="GO:0005737">
    <property type="term" value="C:cytoplasm"/>
    <property type="evidence" value="ECO:0007669"/>
    <property type="project" value="TreeGrafter"/>
</dbReference>
<accession>A0A667ZFJ5</accession>
<dbReference type="Pfam" id="PF02752">
    <property type="entry name" value="Arrestin_C"/>
    <property type="match status" value="1"/>
</dbReference>
<dbReference type="InterPro" id="IPR011021">
    <property type="entry name" value="Arrestin-like_N"/>
</dbReference>
<dbReference type="GO" id="GO:0007399">
    <property type="term" value="P:nervous system development"/>
    <property type="evidence" value="ECO:0007669"/>
    <property type="project" value="UniProtKB-ARBA"/>
</dbReference>
<evidence type="ECO:0000313" key="4">
    <source>
        <dbReference type="Proteomes" id="UP000472263"/>
    </source>
</evidence>
<dbReference type="SUPFAM" id="SSF81296">
    <property type="entry name" value="E set domains"/>
    <property type="match status" value="2"/>
</dbReference>
<reference evidence="3" key="3">
    <citation type="submission" date="2025-09" db="UniProtKB">
        <authorList>
            <consortium name="Ensembl"/>
        </authorList>
    </citation>
    <scope>IDENTIFICATION</scope>
</reference>
<comment type="similarity">
    <text evidence="1">Belongs to the arrestin family.</text>
</comment>
<feature type="domain" description="Arrestin C-terminal-like" evidence="2">
    <location>
        <begin position="171"/>
        <end position="296"/>
    </location>
</feature>
<reference evidence="3" key="2">
    <citation type="submission" date="2025-08" db="UniProtKB">
        <authorList>
            <consortium name="Ensembl"/>
        </authorList>
    </citation>
    <scope>IDENTIFICATION</scope>
</reference>
<organism evidence="3 4">
    <name type="scientific">Myripristis murdjan</name>
    <name type="common">pinecone soldierfish</name>
    <dbReference type="NCBI Taxonomy" id="586833"/>
    <lineage>
        <taxon>Eukaryota</taxon>
        <taxon>Metazoa</taxon>
        <taxon>Chordata</taxon>
        <taxon>Craniata</taxon>
        <taxon>Vertebrata</taxon>
        <taxon>Euteleostomi</taxon>
        <taxon>Actinopterygii</taxon>
        <taxon>Neopterygii</taxon>
        <taxon>Teleostei</taxon>
        <taxon>Neoteleostei</taxon>
        <taxon>Acanthomorphata</taxon>
        <taxon>Holocentriformes</taxon>
        <taxon>Holocentridae</taxon>
        <taxon>Myripristis</taxon>
    </lineage>
</organism>
<dbReference type="GO" id="GO:0015031">
    <property type="term" value="P:protein transport"/>
    <property type="evidence" value="ECO:0007669"/>
    <property type="project" value="TreeGrafter"/>
</dbReference>
<keyword evidence="4" id="KW-1185">Reference proteome</keyword>
<sequence length="392" mass="43931">MSSTVKNITVHYNPINEANTFTKGDIVSGHIALELAKECHVESLSIKFKGKAEVMWTERHGQTTVVYHSKDKYFSIKQFFIRKEEGQGKWAPREYVLIGLLILCIRDMPSSFHGSAGKIVYSLEARLSRSMRIDSKDTTKITFVSKPDLSSIPGLMTPQHDSKDKKMKFFTSGTVGMDVSLEKMGYQQGEGIKVIALIQNDSSRDIKPKYCVYKKHSFFANKKRRLHTKDLFKEVGQPIPPSTHQRVTQVLTIPADLEPSILNCSIIKAEYRLRVYLDVKYASDPEIKFPIVILPASEVPAMDQPPAYAGFGYEASWNPNQPIWGAAAQAPVASQPAEPPPPYGQYGLYPTMMKGYPGTTVDLISNQNASLYYCMCDVFLVQCLITVPHCST</sequence>
<dbReference type="Pfam" id="PF00339">
    <property type="entry name" value="Arrestin_N"/>
    <property type="match status" value="1"/>
</dbReference>
<protein>
    <submittedName>
        <fullName evidence="3">Zgc:110626</fullName>
    </submittedName>
</protein>
<evidence type="ECO:0000259" key="2">
    <source>
        <dbReference type="SMART" id="SM01017"/>
    </source>
</evidence>
<dbReference type="InterPro" id="IPR014752">
    <property type="entry name" value="Arrestin-like_C"/>
</dbReference>
<reference evidence="3" key="1">
    <citation type="submission" date="2019-06" db="EMBL/GenBank/DDBJ databases">
        <authorList>
            <consortium name="Wellcome Sanger Institute Data Sharing"/>
        </authorList>
    </citation>
    <scope>NUCLEOTIDE SEQUENCE [LARGE SCALE GENOMIC DNA]</scope>
</reference>
<dbReference type="GO" id="GO:0005886">
    <property type="term" value="C:plasma membrane"/>
    <property type="evidence" value="ECO:0007669"/>
    <property type="project" value="TreeGrafter"/>
</dbReference>
<dbReference type="InterPro" id="IPR050357">
    <property type="entry name" value="Arrestin_domain-protein"/>
</dbReference>